<dbReference type="GeneID" id="70239818"/>
<reference evidence="2" key="1">
    <citation type="submission" date="2021-12" db="EMBL/GenBank/DDBJ databases">
        <title>Convergent genome expansion in fungi linked to evolution of root-endophyte symbiosis.</title>
        <authorList>
            <consortium name="DOE Joint Genome Institute"/>
            <person name="Ke Y.-H."/>
            <person name="Bonito G."/>
            <person name="Liao H.-L."/>
            <person name="Looney B."/>
            <person name="Rojas-Flechas A."/>
            <person name="Nash J."/>
            <person name="Hameed K."/>
            <person name="Schadt C."/>
            <person name="Martin F."/>
            <person name="Crous P.W."/>
            <person name="Miettinen O."/>
            <person name="Magnuson J.K."/>
            <person name="Labbe J."/>
            <person name="Jacobson D."/>
            <person name="Doktycz M.J."/>
            <person name="Veneault-Fourrey C."/>
            <person name="Kuo A."/>
            <person name="Mondo S."/>
            <person name="Calhoun S."/>
            <person name="Riley R."/>
            <person name="Ohm R."/>
            <person name="LaButti K."/>
            <person name="Andreopoulos B."/>
            <person name="Pangilinan J."/>
            <person name="Nolan M."/>
            <person name="Tritt A."/>
            <person name="Clum A."/>
            <person name="Lipzen A."/>
            <person name="Daum C."/>
            <person name="Barry K."/>
            <person name="Grigoriev I.V."/>
            <person name="Vilgalys R."/>
        </authorList>
    </citation>
    <scope>NUCLEOTIDE SEQUENCE</scope>
    <source>
        <strain evidence="2">PMI_201</strain>
    </source>
</reference>
<dbReference type="AlphaFoldDB" id="A0AAD4Q6Q4"/>
<dbReference type="RefSeq" id="XP_046078188.1">
    <property type="nucleotide sequence ID" value="XM_046209531.1"/>
</dbReference>
<keyword evidence="3" id="KW-1185">Reference proteome</keyword>
<evidence type="ECO:0000256" key="1">
    <source>
        <dbReference type="SAM" id="MobiDB-lite"/>
    </source>
</evidence>
<feature type="region of interest" description="Disordered" evidence="1">
    <location>
        <begin position="145"/>
        <end position="169"/>
    </location>
</feature>
<evidence type="ECO:0000313" key="3">
    <source>
        <dbReference type="Proteomes" id="UP001201262"/>
    </source>
</evidence>
<dbReference type="Proteomes" id="UP001201262">
    <property type="component" value="Unassembled WGS sequence"/>
</dbReference>
<dbReference type="EMBL" id="JAJTJA010000001">
    <property type="protein sequence ID" value="KAH8705567.1"/>
    <property type="molecule type" value="Genomic_DNA"/>
</dbReference>
<evidence type="ECO:0000313" key="2">
    <source>
        <dbReference type="EMBL" id="KAH8705567.1"/>
    </source>
</evidence>
<name>A0AAD4Q6Q4_9EURO</name>
<protein>
    <submittedName>
        <fullName evidence="2">Uncharacterized protein</fullName>
    </submittedName>
</protein>
<proteinExistence type="predicted"/>
<feature type="compositionally biased region" description="Basic and acidic residues" evidence="1">
    <location>
        <begin position="159"/>
        <end position="169"/>
    </location>
</feature>
<comment type="caution">
    <text evidence="2">The sequence shown here is derived from an EMBL/GenBank/DDBJ whole genome shotgun (WGS) entry which is preliminary data.</text>
</comment>
<accession>A0AAD4Q6Q4</accession>
<gene>
    <name evidence="2" type="ORF">BGW36DRAFT_15340</name>
</gene>
<organism evidence="2 3">
    <name type="scientific">Talaromyces proteolyticus</name>
    <dbReference type="NCBI Taxonomy" id="1131652"/>
    <lineage>
        <taxon>Eukaryota</taxon>
        <taxon>Fungi</taxon>
        <taxon>Dikarya</taxon>
        <taxon>Ascomycota</taxon>
        <taxon>Pezizomycotina</taxon>
        <taxon>Eurotiomycetes</taxon>
        <taxon>Eurotiomycetidae</taxon>
        <taxon>Eurotiales</taxon>
        <taxon>Trichocomaceae</taxon>
        <taxon>Talaromyces</taxon>
        <taxon>Talaromyces sect. Bacilispori</taxon>
    </lineage>
</organism>
<sequence length="169" mass="18974">MTVRCFAKQELHETCLAGAIPRVQMCRCTCRGDEFADDARMLSNSHQKPKSNPKPRWRPLDSGRCQAHWLPIRPPHSVTIPTVIGGPMDAMAGWLLCLPARTLRPPRFTVVDGNPSSGPQHAPRRENQWMAVSYFPKADQWSAYPDARNSKSGSIKLYVETDHPRARSG</sequence>